<dbReference type="CDD" id="cd07474">
    <property type="entry name" value="Peptidases_S8_subtilisin_Vpr-like"/>
    <property type="match status" value="1"/>
</dbReference>
<dbReference type="PANTHER" id="PTHR43806">
    <property type="entry name" value="PEPTIDASE S8"/>
    <property type="match status" value="1"/>
</dbReference>
<dbReference type="Gene3D" id="3.40.50.200">
    <property type="entry name" value="Peptidase S8/S53 domain"/>
    <property type="match status" value="1"/>
</dbReference>
<organism evidence="9">
    <name type="scientific">Caldilinea aerophila</name>
    <dbReference type="NCBI Taxonomy" id="133453"/>
    <lineage>
        <taxon>Bacteria</taxon>
        <taxon>Bacillati</taxon>
        <taxon>Chloroflexota</taxon>
        <taxon>Caldilineae</taxon>
        <taxon>Caldilineales</taxon>
        <taxon>Caldilineaceae</taxon>
        <taxon>Caldilinea</taxon>
    </lineage>
</organism>
<proteinExistence type="inferred from homology"/>
<dbReference type="InterPro" id="IPR036852">
    <property type="entry name" value="Peptidase_S8/S53_dom_sf"/>
</dbReference>
<dbReference type="AlphaFoldDB" id="A0A7C1FN52"/>
<keyword evidence="2 6" id="KW-0645">Protease</keyword>
<comment type="similarity">
    <text evidence="1 6 7">Belongs to the peptidase S8 family.</text>
</comment>
<dbReference type="InterPro" id="IPR015500">
    <property type="entry name" value="Peptidase_S8_subtilisin-rel"/>
</dbReference>
<dbReference type="Pfam" id="PF00082">
    <property type="entry name" value="Peptidase_S8"/>
    <property type="match status" value="1"/>
</dbReference>
<dbReference type="InterPro" id="IPR023828">
    <property type="entry name" value="Peptidase_S8_Ser-AS"/>
</dbReference>
<dbReference type="PANTHER" id="PTHR43806:SF65">
    <property type="entry name" value="SERINE PROTEASE APRX"/>
    <property type="match status" value="1"/>
</dbReference>
<evidence type="ECO:0000259" key="8">
    <source>
        <dbReference type="Pfam" id="PF00082"/>
    </source>
</evidence>
<evidence type="ECO:0000256" key="5">
    <source>
        <dbReference type="PIRSR" id="PIRSR615500-1"/>
    </source>
</evidence>
<evidence type="ECO:0000256" key="4">
    <source>
        <dbReference type="ARBA" id="ARBA00022825"/>
    </source>
</evidence>
<feature type="active site" description="Charge relay system" evidence="5 6">
    <location>
        <position position="248"/>
    </location>
</feature>
<dbReference type="InterPro" id="IPR050131">
    <property type="entry name" value="Peptidase_S8_subtilisin-like"/>
</dbReference>
<keyword evidence="4 6" id="KW-0720">Serine protease</keyword>
<evidence type="ECO:0000256" key="1">
    <source>
        <dbReference type="ARBA" id="ARBA00011073"/>
    </source>
</evidence>
<dbReference type="GO" id="GO:0006508">
    <property type="term" value="P:proteolysis"/>
    <property type="evidence" value="ECO:0007669"/>
    <property type="project" value="UniProtKB-KW"/>
</dbReference>
<dbReference type="PROSITE" id="PS00136">
    <property type="entry name" value="SUBTILASE_ASP"/>
    <property type="match status" value="1"/>
</dbReference>
<feature type="active site" description="Charge relay system" evidence="5 6">
    <location>
        <position position="451"/>
    </location>
</feature>
<feature type="active site" description="Charge relay system" evidence="5 6">
    <location>
        <position position="176"/>
    </location>
</feature>
<sequence>MHRRILLSLFIAVALPMLLALLHGRSIAEGPPRASIEADLRSLRAYMIELEMPPAAIYSTQLQQDRVSVAAAVAATQAHIATIDHMQRALLQAVEASGARTLYRLQRIYNGMAVLAAPARVALFERLPGVKAVHPIVSKQPALTSSVPFLGAPALWRGFAGLLPAQGEGVRIAIIDTGIDYLHVDFGGPGTGYAQNNPAVVGDIPGFPGVKVVGGYDFAGDAYNADPHSSSYNPIPMPDADPMDCYGHGTHVAGIAAGFGVTRDLQTYAGPWDDSTHFANLRIGPGVAPLAQLYALKVFGCTGSSDIVDLAIEWAVDPDGNGDFSDRVDVINLSLGSPLGALHDTTAVAADNAAALGVVVVASAGNSGDVRFALGSPSNGDHVLSVAATQHGLVEVGHGPPQPFDRVTGFSSRGPRTGDAALKPDIAAPGAGIVSAASQSGAGAMSLSGTSMAAPHVAGAMALLRQIHPDWSSAELKALAMNTALPLVRSGVALTSTLNAPSLVGAGRIDLTAAARAPAIAYAADAPGRVSLSFGMPEVLDSYQASQRLRVVNQSNLPVTYQLSYVPLTDMPGVTVTVPISTVTVPVAGLTDALVTLFADVTHMARAASAPDSTQPRFDEESGYLLLWPAEATWRAALPHAVHPAEVAAAYRPAERMLEFTVTFTASVPDGSGALYLRTVDGSVLSYTAPLSLTTAFTGTLPLAPLHELLLAKNKLSIELWLDNGAEVLEGTLSTEASILHVPVHAAPRPVSAMRSASSLLAFGEPLTATLFLTGQALYASAPLTAVASQVSVFQLEVQSPNSRPERLPDLALDLYDNADISHVGVATDFPTAANDDPLIFFGIAAHAPWSTPNQVRFDVLIDVDGDGAADFRLFNSSTEGYTSERFFGDSFVSALENLRTRQRTIQKPLNGAPPSAADLRPFASRVMVLPVHVADLALPPGQTVISYTVESYHRSFGDQPEDIIDRTPLRRFDLARPALHVMKEERQVPFLDDRPGAALTPTLDLYSYAVHPGTGILLFHHHNGVEGQVEVVEVNYSWPATLHLPLLMR</sequence>
<dbReference type="PROSITE" id="PS00137">
    <property type="entry name" value="SUBTILASE_HIS"/>
    <property type="match status" value="1"/>
</dbReference>
<dbReference type="InterPro" id="IPR022398">
    <property type="entry name" value="Peptidase_S8_His-AS"/>
</dbReference>
<comment type="caution">
    <text evidence="9">The sequence shown here is derived from an EMBL/GenBank/DDBJ whole genome shotgun (WGS) entry which is preliminary data.</text>
</comment>
<dbReference type="EMBL" id="DSMG01000055">
    <property type="protein sequence ID" value="HDX30858.1"/>
    <property type="molecule type" value="Genomic_DNA"/>
</dbReference>
<feature type="domain" description="Peptidase S8/S53" evidence="8">
    <location>
        <begin position="167"/>
        <end position="490"/>
    </location>
</feature>
<protein>
    <recommendedName>
        <fullName evidence="8">Peptidase S8/S53 domain-containing protein</fullName>
    </recommendedName>
</protein>
<dbReference type="PROSITE" id="PS51892">
    <property type="entry name" value="SUBTILASE"/>
    <property type="match status" value="1"/>
</dbReference>
<gene>
    <name evidence="9" type="ORF">ENQ20_05120</name>
</gene>
<dbReference type="InterPro" id="IPR034213">
    <property type="entry name" value="S8_Vpr-like"/>
</dbReference>
<evidence type="ECO:0000313" key="9">
    <source>
        <dbReference type="EMBL" id="HDX30858.1"/>
    </source>
</evidence>
<evidence type="ECO:0000256" key="3">
    <source>
        <dbReference type="ARBA" id="ARBA00022801"/>
    </source>
</evidence>
<dbReference type="PRINTS" id="PR00723">
    <property type="entry name" value="SUBTILISIN"/>
</dbReference>
<evidence type="ECO:0000256" key="6">
    <source>
        <dbReference type="PROSITE-ProRule" id="PRU01240"/>
    </source>
</evidence>
<dbReference type="InterPro" id="IPR000209">
    <property type="entry name" value="Peptidase_S8/S53_dom"/>
</dbReference>
<evidence type="ECO:0000256" key="2">
    <source>
        <dbReference type="ARBA" id="ARBA00022670"/>
    </source>
</evidence>
<dbReference type="PROSITE" id="PS00138">
    <property type="entry name" value="SUBTILASE_SER"/>
    <property type="match status" value="1"/>
</dbReference>
<evidence type="ECO:0000256" key="7">
    <source>
        <dbReference type="RuleBase" id="RU003355"/>
    </source>
</evidence>
<accession>A0A7C1FN52</accession>
<dbReference type="InterPro" id="IPR023827">
    <property type="entry name" value="Peptidase_S8_Asp-AS"/>
</dbReference>
<name>A0A7C1FN52_9CHLR</name>
<reference evidence="9" key="1">
    <citation type="journal article" date="2020" name="mSystems">
        <title>Genome- and Community-Level Interaction Insights into Carbon Utilization and Element Cycling Functions of Hydrothermarchaeota in Hydrothermal Sediment.</title>
        <authorList>
            <person name="Zhou Z."/>
            <person name="Liu Y."/>
            <person name="Xu W."/>
            <person name="Pan J."/>
            <person name="Luo Z.H."/>
            <person name="Li M."/>
        </authorList>
    </citation>
    <scope>NUCLEOTIDE SEQUENCE [LARGE SCALE GENOMIC DNA]</scope>
    <source>
        <strain evidence="9">SpSt-289</strain>
    </source>
</reference>
<dbReference type="SUPFAM" id="SSF52743">
    <property type="entry name" value="Subtilisin-like"/>
    <property type="match status" value="1"/>
</dbReference>
<dbReference type="GO" id="GO:0004252">
    <property type="term" value="F:serine-type endopeptidase activity"/>
    <property type="evidence" value="ECO:0007669"/>
    <property type="project" value="UniProtKB-UniRule"/>
</dbReference>
<keyword evidence="3 6" id="KW-0378">Hydrolase</keyword>